<gene>
    <name evidence="2" type="ORF">SAMN04487884_11474</name>
</gene>
<reference evidence="2 3" key="1">
    <citation type="submission" date="2016-10" db="EMBL/GenBank/DDBJ databases">
        <authorList>
            <person name="de Groot N.N."/>
        </authorList>
    </citation>
    <scope>NUCLEOTIDE SEQUENCE [LARGE SCALE GENOMIC DNA]</scope>
    <source>
        <strain evidence="2 3">AR40</strain>
    </source>
</reference>
<accession>A0A1H9TC64</accession>
<dbReference type="PANTHER" id="PTHR43685:SF13">
    <property type="entry name" value="O ANTIGEN BIOSYNTHESIS RHAMNOSYLTRANSFERASE RFBN"/>
    <property type="match status" value="1"/>
</dbReference>
<dbReference type="InterPro" id="IPR029044">
    <property type="entry name" value="Nucleotide-diphossugar_trans"/>
</dbReference>
<dbReference type="eggNOG" id="COG1216">
    <property type="taxonomic scope" value="Bacteria"/>
</dbReference>
<dbReference type="Proteomes" id="UP000182584">
    <property type="component" value="Unassembled WGS sequence"/>
</dbReference>
<protein>
    <submittedName>
        <fullName evidence="2">Rhamnosyltransferase</fullName>
    </submittedName>
</protein>
<proteinExistence type="predicted"/>
<dbReference type="EMBL" id="FOGJ01000014">
    <property type="protein sequence ID" value="SER94835.1"/>
    <property type="molecule type" value="Genomic_DNA"/>
</dbReference>
<dbReference type="PANTHER" id="PTHR43685">
    <property type="entry name" value="GLYCOSYLTRANSFERASE"/>
    <property type="match status" value="1"/>
</dbReference>
<sequence>MYDIDVIIPTYKPNKELFTLLDRLNEQTIKPSKIILMNTQAQELAKLISDEQLTLRYPNVTVFHLSKQEFDHGRTRHEGVLFSDAEYFMCMTQDAIPADRNLIEELVKAFDGDDQLAVSYARQIPRPDCNPEELYARKFNYSVTSIRKTLADVEKLGIKTYFCSNVCAMYKRSIYDKLGGFIRKAIFNEDMVYAGTAIKAGYATRYVPRAGVVHSHNYTCMQQFHRNFDIGVSQKDHPEIFEGLSNESEGMKMVKGTIRYLQDMHKTYRIPHYILLVGSRYVGFRLGKMYNRLPKSIVRACSLNKEYWNN</sequence>
<organism evidence="2 3">
    <name type="scientific">Butyrivibrio fibrisolvens</name>
    <dbReference type="NCBI Taxonomy" id="831"/>
    <lineage>
        <taxon>Bacteria</taxon>
        <taxon>Bacillati</taxon>
        <taxon>Bacillota</taxon>
        <taxon>Clostridia</taxon>
        <taxon>Lachnospirales</taxon>
        <taxon>Lachnospiraceae</taxon>
        <taxon>Butyrivibrio</taxon>
    </lineage>
</organism>
<dbReference type="SUPFAM" id="SSF53448">
    <property type="entry name" value="Nucleotide-diphospho-sugar transferases"/>
    <property type="match status" value="1"/>
</dbReference>
<dbReference type="OrthoDB" id="9790005at2"/>
<dbReference type="Pfam" id="PF00535">
    <property type="entry name" value="Glycos_transf_2"/>
    <property type="match status" value="1"/>
</dbReference>
<keyword evidence="2" id="KW-0808">Transferase</keyword>
<dbReference type="GO" id="GO:0044010">
    <property type="term" value="P:single-species biofilm formation"/>
    <property type="evidence" value="ECO:0007669"/>
    <property type="project" value="TreeGrafter"/>
</dbReference>
<evidence type="ECO:0000313" key="3">
    <source>
        <dbReference type="Proteomes" id="UP000182584"/>
    </source>
</evidence>
<name>A0A1H9TC64_BUTFI</name>
<dbReference type="InterPro" id="IPR001173">
    <property type="entry name" value="Glyco_trans_2-like"/>
</dbReference>
<dbReference type="RefSeq" id="WP_081357075.1">
    <property type="nucleotide sequence ID" value="NZ_CP065800.1"/>
</dbReference>
<dbReference type="InterPro" id="IPR050834">
    <property type="entry name" value="Glycosyltransf_2"/>
</dbReference>
<evidence type="ECO:0000313" key="2">
    <source>
        <dbReference type="EMBL" id="SER94835.1"/>
    </source>
</evidence>
<dbReference type="GO" id="GO:0016740">
    <property type="term" value="F:transferase activity"/>
    <property type="evidence" value="ECO:0007669"/>
    <property type="project" value="UniProtKB-KW"/>
</dbReference>
<evidence type="ECO:0000259" key="1">
    <source>
        <dbReference type="Pfam" id="PF00535"/>
    </source>
</evidence>
<dbReference type="Gene3D" id="3.90.550.10">
    <property type="entry name" value="Spore Coat Polysaccharide Biosynthesis Protein SpsA, Chain A"/>
    <property type="match status" value="1"/>
</dbReference>
<dbReference type="AlphaFoldDB" id="A0A1H9TC64"/>
<feature type="domain" description="Glycosyltransferase 2-like" evidence="1">
    <location>
        <begin position="6"/>
        <end position="178"/>
    </location>
</feature>